<reference evidence="3 5" key="1">
    <citation type="submission" date="2014-11" db="EMBL/GenBank/DDBJ databases">
        <title>Genetic blueprint of the zoonotic pathogen Toxocara canis.</title>
        <authorList>
            <person name="Zhu X.-Q."/>
            <person name="Korhonen P.K."/>
            <person name="Cai H."/>
            <person name="Young N.D."/>
            <person name="Nejsum P."/>
            <person name="von Samson-Himmelstjerna G."/>
            <person name="Boag P.R."/>
            <person name="Tan P."/>
            <person name="Li Q."/>
            <person name="Min J."/>
            <person name="Yang Y."/>
            <person name="Wang X."/>
            <person name="Fang X."/>
            <person name="Hall R.S."/>
            <person name="Hofmann A."/>
            <person name="Sternberg P.W."/>
            <person name="Jex A.R."/>
            <person name="Gasser R.B."/>
        </authorList>
    </citation>
    <scope>NUCLEOTIDE SEQUENCE [LARGE SCALE GENOMIC DNA]</scope>
    <source>
        <strain evidence="3">PN_DK_2014</strain>
    </source>
</reference>
<keyword evidence="2" id="KW-0732">Signal</keyword>
<keyword evidence="5" id="KW-1185">Reference proteome</keyword>
<gene>
    <name evidence="3" type="ORF">Tcan_18111</name>
    <name evidence="4" type="ORF">TCNE_LOCUS9376</name>
</gene>
<evidence type="ECO:0000256" key="1">
    <source>
        <dbReference type="SAM" id="Phobius"/>
    </source>
</evidence>
<sequence>MLLIGFATFMLIHVALDDAFEASNKELLSTNEAPATDFGSLFVILVLCLFFCIAVRHLNDFYVGDTVTLVEEGTWKGRFRHRPQYLYLRKIQNDFDDMMNQLRESDKKMWHDDEIPDHTSAAAGIDS</sequence>
<keyword evidence="1" id="KW-0472">Membrane</keyword>
<keyword evidence="1" id="KW-1133">Transmembrane helix</keyword>
<evidence type="ECO:0000256" key="2">
    <source>
        <dbReference type="SAM" id="SignalP"/>
    </source>
</evidence>
<dbReference type="Proteomes" id="UP000031036">
    <property type="component" value="Unassembled WGS sequence"/>
</dbReference>
<evidence type="ECO:0000313" key="3">
    <source>
        <dbReference type="EMBL" id="KHN74290.1"/>
    </source>
</evidence>
<dbReference type="EMBL" id="UYWY01020159">
    <property type="protein sequence ID" value="VDM40697.1"/>
    <property type="molecule type" value="Genomic_DNA"/>
</dbReference>
<protein>
    <submittedName>
        <fullName evidence="3">Uncharacterized protein</fullName>
    </submittedName>
</protein>
<evidence type="ECO:0000313" key="5">
    <source>
        <dbReference type="Proteomes" id="UP000031036"/>
    </source>
</evidence>
<reference evidence="4" key="2">
    <citation type="submission" date="2018-11" db="EMBL/GenBank/DDBJ databases">
        <authorList>
            <consortium name="Pathogen Informatics"/>
        </authorList>
    </citation>
    <scope>NUCLEOTIDE SEQUENCE [LARGE SCALE GENOMIC DNA]</scope>
</reference>
<feature type="transmembrane region" description="Helical" evidence="1">
    <location>
        <begin position="41"/>
        <end position="58"/>
    </location>
</feature>
<accession>A0A0B2UZQ2</accession>
<feature type="chain" id="PRO_5010412491" evidence="2">
    <location>
        <begin position="18"/>
        <end position="127"/>
    </location>
</feature>
<dbReference type="OrthoDB" id="5805849at2759"/>
<keyword evidence="1" id="KW-0812">Transmembrane</keyword>
<evidence type="ECO:0000313" key="4">
    <source>
        <dbReference type="EMBL" id="VDM40697.1"/>
    </source>
</evidence>
<organism evidence="3 5">
    <name type="scientific">Toxocara canis</name>
    <name type="common">Canine roundworm</name>
    <dbReference type="NCBI Taxonomy" id="6265"/>
    <lineage>
        <taxon>Eukaryota</taxon>
        <taxon>Metazoa</taxon>
        <taxon>Ecdysozoa</taxon>
        <taxon>Nematoda</taxon>
        <taxon>Chromadorea</taxon>
        <taxon>Rhabditida</taxon>
        <taxon>Spirurina</taxon>
        <taxon>Ascaridomorpha</taxon>
        <taxon>Ascaridoidea</taxon>
        <taxon>Toxocaridae</taxon>
        <taxon>Toxocara</taxon>
    </lineage>
</organism>
<feature type="signal peptide" evidence="2">
    <location>
        <begin position="1"/>
        <end position="17"/>
    </location>
</feature>
<proteinExistence type="predicted"/>
<dbReference type="AlphaFoldDB" id="A0A0B2UZQ2"/>
<name>A0A0B2UZQ2_TOXCA</name>
<dbReference type="EMBL" id="JPKZ01002933">
    <property type="protein sequence ID" value="KHN74290.1"/>
    <property type="molecule type" value="Genomic_DNA"/>
</dbReference>